<reference evidence="1 2" key="1">
    <citation type="journal article" date="2022" name="Plant J.">
        <title>Chromosome-level genome of Camellia lanceoleosa provides a valuable resource for understanding genome evolution and self-incompatibility.</title>
        <authorList>
            <person name="Gong W."/>
            <person name="Xiao S."/>
            <person name="Wang L."/>
            <person name="Liao Z."/>
            <person name="Chang Y."/>
            <person name="Mo W."/>
            <person name="Hu G."/>
            <person name="Li W."/>
            <person name="Zhao G."/>
            <person name="Zhu H."/>
            <person name="Hu X."/>
            <person name="Ji K."/>
            <person name="Xiang X."/>
            <person name="Song Q."/>
            <person name="Yuan D."/>
            <person name="Jin S."/>
            <person name="Zhang L."/>
        </authorList>
    </citation>
    <scope>NUCLEOTIDE SEQUENCE [LARGE SCALE GENOMIC DNA]</scope>
    <source>
        <strain evidence="1">SQ_2022a</strain>
    </source>
</reference>
<evidence type="ECO:0000313" key="1">
    <source>
        <dbReference type="EMBL" id="KAI7995306.1"/>
    </source>
</evidence>
<comment type="caution">
    <text evidence="1">The sequence shown here is derived from an EMBL/GenBank/DDBJ whole genome shotgun (WGS) entry which is preliminary data.</text>
</comment>
<proteinExistence type="predicted"/>
<name>A0ACC0G2J2_9ERIC</name>
<evidence type="ECO:0000313" key="2">
    <source>
        <dbReference type="Proteomes" id="UP001060215"/>
    </source>
</evidence>
<organism evidence="1 2">
    <name type="scientific">Camellia lanceoleosa</name>
    <dbReference type="NCBI Taxonomy" id="1840588"/>
    <lineage>
        <taxon>Eukaryota</taxon>
        <taxon>Viridiplantae</taxon>
        <taxon>Streptophyta</taxon>
        <taxon>Embryophyta</taxon>
        <taxon>Tracheophyta</taxon>
        <taxon>Spermatophyta</taxon>
        <taxon>Magnoliopsida</taxon>
        <taxon>eudicotyledons</taxon>
        <taxon>Gunneridae</taxon>
        <taxon>Pentapetalae</taxon>
        <taxon>asterids</taxon>
        <taxon>Ericales</taxon>
        <taxon>Theaceae</taxon>
        <taxon>Camellia</taxon>
    </lineage>
</organism>
<dbReference type="Proteomes" id="UP001060215">
    <property type="component" value="Chromosome 12"/>
</dbReference>
<sequence length="214" mass="23493">MDPGDSIINGGNEWYQNTERRIRQVSDQGLLYLGMGVSGGEEGARYGPSLMPGGPYQAYLNIEDILKKVAAQVEHGPCVTYIGERGFGNLLISEAYDMLKSVGGLSNDECGEIFREWNRGELESFLIEITADIFMAKDEYGDGELVDKILDKTGMKETEMDRPKELRSFGSCSHDCNLVGLSVFEPVKGRARGGRRGVEGSGFEGGGWGSEEWD</sequence>
<accession>A0ACC0G2J2</accession>
<keyword evidence="2" id="KW-1185">Reference proteome</keyword>
<dbReference type="EMBL" id="CM045769">
    <property type="protein sequence ID" value="KAI7995306.1"/>
    <property type="molecule type" value="Genomic_DNA"/>
</dbReference>
<protein>
    <submittedName>
        <fullName evidence="1">Uncharacterized protein</fullName>
    </submittedName>
</protein>
<gene>
    <name evidence="1" type="ORF">LOK49_LG11G02748</name>
</gene>